<dbReference type="InterPro" id="IPR051610">
    <property type="entry name" value="GPI/OXD"/>
</dbReference>
<keyword evidence="1" id="KW-0479">Metal-binding</keyword>
<dbReference type="EMBL" id="FKLO01000014">
    <property type="protein sequence ID" value="SAY55765.1"/>
    <property type="molecule type" value="Genomic_DNA"/>
</dbReference>
<evidence type="ECO:0000313" key="4">
    <source>
        <dbReference type="EMBL" id="SAY55765.1"/>
    </source>
</evidence>
<feature type="signal peptide" evidence="2">
    <location>
        <begin position="1"/>
        <end position="18"/>
    </location>
</feature>
<dbReference type="AlphaFoldDB" id="A0A1C3HNQ5"/>
<feature type="domain" description="Cupin type-2" evidence="3">
    <location>
        <begin position="92"/>
        <end position="161"/>
    </location>
</feature>
<dbReference type="CDD" id="cd02221">
    <property type="entry name" value="cupin_TM1287-like"/>
    <property type="match status" value="1"/>
</dbReference>
<dbReference type="RefSeq" id="WP_143312206.1">
    <property type="nucleotide sequence ID" value="NZ_CP171111.1"/>
</dbReference>
<dbReference type="GO" id="GO:0004476">
    <property type="term" value="F:mannose-6-phosphate isomerase activity"/>
    <property type="evidence" value="ECO:0007669"/>
    <property type="project" value="UniProtKB-EC"/>
</dbReference>
<dbReference type="PANTHER" id="PTHR35848">
    <property type="entry name" value="OXALATE-BINDING PROTEIN"/>
    <property type="match status" value="1"/>
</dbReference>
<dbReference type="InterPro" id="IPR014710">
    <property type="entry name" value="RmlC-like_jellyroll"/>
</dbReference>
<gene>
    <name evidence="4" type="ORF">CHUV0807_0212</name>
</gene>
<dbReference type="Gene3D" id="2.60.120.10">
    <property type="entry name" value="Jelly Rolls"/>
    <property type="match status" value="1"/>
</dbReference>
<keyword evidence="2" id="KW-0732">Signal</keyword>
<dbReference type="SUPFAM" id="SSF51182">
    <property type="entry name" value="RmlC-like cupins"/>
    <property type="match status" value="1"/>
</dbReference>
<proteinExistence type="predicted"/>
<evidence type="ECO:0000313" key="5">
    <source>
        <dbReference type="Proteomes" id="UP000190837"/>
    </source>
</evidence>
<reference evidence="5" key="1">
    <citation type="submission" date="2016-04" db="EMBL/GenBank/DDBJ databases">
        <authorList>
            <person name="Tagini F."/>
        </authorList>
    </citation>
    <scope>NUCLEOTIDE SEQUENCE [LARGE SCALE GENOMIC DNA]</scope>
    <source>
        <strain evidence="5">CHUV0807</strain>
    </source>
</reference>
<dbReference type="GO" id="GO:0046872">
    <property type="term" value="F:metal ion binding"/>
    <property type="evidence" value="ECO:0007669"/>
    <property type="project" value="UniProtKB-KW"/>
</dbReference>
<dbReference type="PANTHER" id="PTHR35848:SF6">
    <property type="entry name" value="CUPIN TYPE-2 DOMAIN-CONTAINING PROTEIN"/>
    <property type="match status" value="1"/>
</dbReference>
<feature type="chain" id="PRO_5008675417" evidence="2">
    <location>
        <begin position="19"/>
        <end position="175"/>
    </location>
</feature>
<dbReference type="InterPro" id="IPR013096">
    <property type="entry name" value="Cupin_2"/>
</dbReference>
<dbReference type="Proteomes" id="UP000190837">
    <property type="component" value="Unassembled WGS sequence"/>
</dbReference>
<evidence type="ECO:0000256" key="2">
    <source>
        <dbReference type="SAM" id="SignalP"/>
    </source>
</evidence>
<name>A0A1C3HNQ5_9GAMM</name>
<accession>A0A1C3HNQ5</accession>
<keyword evidence="4" id="KW-0413">Isomerase</keyword>
<evidence type="ECO:0000259" key="3">
    <source>
        <dbReference type="Pfam" id="PF07883"/>
    </source>
</evidence>
<dbReference type="EC" id="5.3.1.8" evidence="4"/>
<evidence type="ECO:0000256" key="1">
    <source>
        <dbReference type="ARBA" id="ARBA00022723"/>
    </source>
</evidence>
<sequence length="175" mass="18935">MKIFFLTMALLAMTTAQAQSATPAANDAQYQQNIEHVFRGAELDRSIQVYPKAELATWDREKAAGGEGALLGQFAYTRKQTNEKDAFREIGWLTLPPGASIGLHKHDNNEDVYIIISGQGIFTDSNGKETEVKAGDITIARPGQSHALKNAGEEPLVFLDLIAQTVPPAANPAAQ</sequence>
<protein>
    <submittedName>
        <fullName evidence="4">Mannose-6-phosphate isomerase</fullName>
        <ecNumber evidence="4">5.3.1.8</ecNumber>
    </submittedName>
</protein>
<organism evidence="4 5">
    <name type="scientific">Cardiobacterium hominis</name>
    <dbReference type="NCBI Taxonomy" id="2718"/>
    <lineage>
        <taxon>Bacteria</taxon>
        <taxon>Pseudomonadati</taxon>
        <taxon>Pseudomonadota</taxon>
        <taxon>Gammaproteobacteria</taxon>
        <taxon>Cardiobacteriales</taxon>
        <taxon>Cardiobacteriaceae</taxon>
        <taxon>Cardiobacterium</taxon>
    </lineage>
</organism>
<dbReference type="Pfam" id="PF07883">
    <property type="entry name" value="Cupin_2"/>
    <property type="match status" value="1"/>
</dbReference>
<dbReference type="InterPro" id="IPR011051">
    <property type="entry name" value="RmlC_Cupin_sf"/>
</dbReference>